<dbReference type="AlphaFoldDB" id="E0XQN5"/>
<name>E0XQN5_9BACT</name>
<dbReference type="EMBL" id="GU474845">
    <property type="protein sequence ID" value="ADI16726.1"/>
    <property type="molecule type" value="Genomic_DNA"/>
</dbReference>
<keyword evidence="1" id="KW-0472">Membrane</keyword>
<keyword evidence="1" id="KW-1133">Transmembrane helix</keyword>
<evidence type="ECO:0000313" key="2">
    <source>
        <dbReference type="EMBL" id="ADI16726.1"/>
    </source>
</evidence>
<organism evidence="2">
    <name type="scientific">uncultured Verrucomicrobiales bacterium HF0010_05E02</name>
    <dbReference type="NCBI Taxonomy" id="710995"/>
    <lineage>
        <taxon>Bacteria</taxon>
        <taxon>Pseudomonadati</taxon>
        <taxon>Verrucomicrobiota</taxon>
        <taxon>Verrucomicrobiia</taxon>
        <taxon>Verrucomicrobiales</taxon>
        <taxon>environmental samples</taxon>
    </lineage>
</organism>
<sequence length="47" mass="5519">MNSGAHIRMILYELLLIVLLCVNYIKNVIYFSKLSSSTELKFHAFKR</sequence>
<evidence type="ECO:0000256" key="1">
    <source>
        <dbReference type="SAM" id="Phobius"/>
    </source>
</evidence>
<reference evidence="2" key="1">
    <citation type="journal article" date="2011" name="Environ. Microbiol.">
        <title>Time-series analyses of Monterey Bay coastal microbial picoplankton using a 'genome proxy' microarray.</title>
        <authorList>
            <person name="Rich V.I."/>
            <person name="Pham V.D."/>
            <person name="Eppley J."/>
            <person name="Shi Y."/>
            <person name="DeLong E.F."/>
        </authorList>
    </citation>
    <scope>NUCLEOTIDE SEQUENCE</scope>
</reference>
<proteinExistence type="predicted"/>
<keyword evidence="1" id="KW-0812">Transmembrane</keyword>
<protein>
    <submittedName>
        <fullName evidence="2">Uncharacterized protein</fullName>
    </submittedName>
</protein>
<feature type="transmembrane region" description="Helical" evidence="1">
    <location>
        <begin position="6"/>
        <end position="25"/>
    </location>
</feature>
<accession>E0XQN5</accession>